<accession>A0ACC0PBI9</accession>
<proteinExistence type="predicted"/>
<keyword evidence="2" id="KW-1185">Reference proteome</keyword>
<reference evidence="1" key="1">
    <citation type="submission" date="2022-02" db="EMBL/GenBank/DDBJ databases">
        <title>Plant Genome Project.</title>
        <authorList>
            <person name="Zhang R.-G."/>
        </authorList>
    </citation>
    <scope>NUCLEOTIDE SEQUENCE</scope>
    <source>
        <strain evidence="1">AT1</strain>
    </source>
</reference>
<organism evidence="1 2">
    <name type="scientific">Rhododendron molle</name>
    <name type="common">Chinese azalea</name>
    <name type="synonym">Azalea mollis</name>
    <dbReference type="NCBI Taxonomy" id="49168"/>
    <lineage>
        <taxon>Eukaryota</taxon>
        <taxon>Viridiplantae</taxon>
        <taxon>Streptophyta</taxon>
        <taxon>Embryophyta</taxon>
        <taxon>Tracheophyta</taxon>
        <taxon>Spermatophyta</taxon>
        <taxon>Magnoliopsida</taxon>
        <taxon>eudicotyledons</taxon>
        <taxon>Gunneridae</taxon>
        <taxon>Pentapetalae</taxon>
        <taxon>asterids</taxon>
        <taxon>Ericales</taxon>
        <taxon>Ericaceae</taxon>
        <taxon>Ericoideae</taxon>
        <taxon>Rhodoreae</taxon>
        <taxon>Rhododendron</taxon>
    </lineage>
</organism>
<dbReference type="EMBL" id="CM046390">
    <property type="protein sequence ID" value="KAI8562785.1"/>
    <property type="molecule type" value="Genomic_DNA"/>
</dbReference>
<evidence type="ECO:0000313" key="2">
    <source>
        <dbReference type="Proteomes" id="UP001062846"/>
    </source>
</evidence>
<name>A0ACC0PBI9_RHOML</name>
<protein>
    <submittedName>
        <fullName evidence="1">Uncharacterized protein</fullName>
    </submittedName>
</protein>
<dbReference type="Proteomes" id="UP001062846">
    <property type="component" value="Chromosome 3"/>
</dbReference>
<evidence type="ECO:0000313" key="1">
    <source>
        <dbReference type="EMBL" id="KAI8562785.1"/>
    </source>
</evidence>
<sequence length="949" mass="106798">MASFRGLLFLPTSLALLAAVFIFFCISSTSRLMINLHQNNDNHLDVIDATTKQMKQISLPEPTRISVLELPNVSAEGDHKATDAMNDDTTEGTRSQLPEEVPTAPKVEEADDAPDTSVDNRREDAESQLPEQSLAAPIVEVDDEATDTSDDRREDSNQNQLPEKIPVEAFAQFRCPRVLVGKFSNFRSQIPQEVLFLNFNSQNITVEDEAHDASDRRRAGTENQLPEESSPARTDDEAPNALDDRKEGVRSKEIPEESLAGAIVQVVEEAHDALDNRREETQSQLTEESSDSPIVEVNDEAPNALDNSRKGTQSELPEKSRATPIGNSVDNDNEVYHDNDLFFESYKKMNKSLKIYVYPHSPHDRFANVLLPVTSEPGGNYASESYFKKSLMKSQFITKDPSKADFFFLPFSITGMRNDKRIGVGGMQDYVQDYVSNVRQKYPYWNRTGGADHFYVACHSIGKIAMGKAQEVKNNAIQVVCSSNYFVNGSNNNHLHANHPPAEPMIQISTPKPTASSVLGFDVPNDSAKVKEDDEAPDTSNDRREGTESRLPEGVSTPPIVEVEDEAPHALESSNRREETESRMPEESSVASIVEVDDESPDTLDNRREETQSQLPEESLDTPIGISLNDDNDVYHDSDLFFEHYKEMNRSLKIYVYPHSTSEPFANVLLPVSYEPGGNYASESYFKKALMKSHFVTEDPSDADFFFLPFSITGMRFDKRINVGGIQSFVREYVSGIQQKYPFWNRSGGADHFYVACHSVGKIAMGKAAEVKDNAIQVVCSSNYAADAERLAFYAGARNSRPRKYLVETWQNDSDIFAHAGRLSTPYETEFLRSKFCFHVKGYEVNNARIGDALYHGCVPVILADHYDLPFGDILNWKSFSVVVETRDIPLMKCILKGVGGEEYSRLQKNVEKVSKHFQWHGEPVEYDAFHMVMYELWLRRNYVRVPLS</sequence>
<comment type="caution">
    <text evidence="1">The sequence shown here is derived from an EMBL/GenBank/DDBJ whole genome shotgun (WGS) entry which is preliminary data.</text>
</comment>
<gene>
    <name evidence="1" type="ORF">RHMOL_Rhmol03G0062400</name>
</gene>